<accession>A0ABU4B922</accession>
<dbReference type="EMBL" id="JAWLJX010000001">
    <property type="protein sequence ID" value="MDV6260649.1"/>
    <property type="molecule type" value="Genomic_DNA"/>
</dbReference>
<feature type="region of interest" description="Disordered" evidence="1">
    <location>
        <begin position="110"/>
        <end position="133"/>
    </location>
</feature>
<keyword evidence="2" id="KW-1133">Transmembrane helix</keyword>
<feature type="transmembrane region" description="Helical" evidence="2">
    <location>
        <begin position="84"/>
        <end position="103"/>
    </location>
</feature>
<evidence type="ECO:0008006" key="5">
    <source>
        <dbReference type="Google" id="ProtNLM"/>
    </source>
</evidence>
<proteinExistence type="predicted"/>
<protein>
    <recommendedName>
        <fullName evidence="5">Cell wall synthesis protein CwsA</fullName>
    </recommendedName>
</protein>
<keyword evidence="2" id="KW-0472">Membrane</keyword>
<name>A0ABU4B922_9NOCA</name>
<dbReference type="Proteomes" id="UP001185755">
    <property type="component" value="Unassembled WGS sequence"/>
</dbReference>
<sequence length="133" mass="13739">MTSTTKTEQVHSSTGAAASTLLGAASAVSKGPAGVGLLLAKRGYGLARKQAAQRRAATAERIIEANLTRTALTVEPKSGNKRRVLVFGVAAAVIGGVVFYLGLRRNEVPPPADVPPSLDDYADGSSQIQNPLQ</sequence>
<feature type="compositionally biased region" description="Polar residues" evidence="1">
    <location>
        <begin position="124"/>
        <end position="133"/>
    </location>
</feature>
<gene>
    <name evidence="3" type="ORF">R3P96_04790</name>
</gene>
<comment type="caution">
    <text evidence="3">The sequence shown here is derived from an EMBL/GenBank/DDBJ whole genome shotgun (WGS) entry which is preliminary data.</text>
</comment>
<dbReference type="RefSeq" id="WP_317563412.1">
    <property type="nucleotide sequence ID" value="NZ_JAWLJX010000001.1"/>
</dbReference>
<keyword evidence="2" id="KW-0812">Transmembrane</keyword>
<evidence type="ECO:0000313" key="4">
    <source>
        <dbReference type="Proteomes" id="UP001185755"/>
    </source>
</evidence>
<reference evidence="3 4" key="1">
    <citation type="submission" date="2023-10" db="EMBL/GenBank/DDBJ databases">
        <title>Development of a sustainable strategy for remediation of hydrocarbon-contaminated territories based on the waste exchange concept.</title>
        <authorList>
            <person name="Krivoruchko A."/>
        </authorList>
    </citation>
    <scope>NUCLEOTIDE SEQUENCE [LARGE SCALE GENOMIC DNA]</scope>
    <source>
        <strain evidence="3 4">IEGM 1323</strain>
    </source>
</reference>
<evidence type="ECO:0000256" key="2">
    <source>
        <dbReference type="SAM" id="Phobius"/>
    </source>
</evidence>
<evidence type="ECO:0000256" key="1">
    <source>
        <dbReference type="SAM" id="MobiDB-lite"/>
    </source>
</evidence>
<evidence type="ECO:0000313" key="3">
    <source>
        <dbReference type="EMBL" id="MDV6260649.1"/>
    </source>
</evidence>
<organism evidence="3 4">
    <name type="scientific">Rhodococcoides yunnanense</name>
    <dbReference type="NCBI Taxonomy" id="278209"/>
    <lineage>
        <taxon>Bacteria</taxon>
        <taxon>Bacillati</taxon>
        <taxon>Actinomycetota</taxon>
        <taxon>Actinomycetes</taxon>
        <taxon>Mycobacteriales</taxon>
        <taxon>Nocardiaceae</taxon>
        <taxon>Rhodococcoides</taxon>
    </lineage>
</organism>
<keyword evidence="4" id="KW-1185">Reference proteome</keyword>